<name>A0A2C9WGY4_MANES</name>
<evidence type="ECO:0000313" key="1">
    <source>
        <dbReference type="EMBL" id="OAY59243.1"/>
    </source>
</evidence>
<organism evidence="1">
    <name type="scientific">Manihot esculenta</name>
    <name type="common">Cassava</name>
    <name type="synonym">Jatropha manihot</name>
    <dbReference type="NCBI Taxonomy" id="3983"/>
    <lineage>
        <taxon>Eukaryota</taxon>
        <taxon>Viridiplantae</taxon>
        <taxon>Streptophyta</taxon>
        <taxon>Embryophyta</taxon>
        <taxon>Tracheophyta</taxon>
        <taxon>Spermatophyta</taxon>
        <taxon>Magnoliopsida</taxon>
        <taxon>eudicotyledons</taxon>
        <taxon>Gunneridae</taxon>
        <taxon>Pentapetalae</taxon>
        <taxon>rosids</taxon>
        <taxon>fabids</taxon>
        <taxon>Malpighiales</taxon>
        <taxon>Euphorbiaceae</taxon>
        <taxon>Crotonoideae</taxon>
        <taxon>Manihoteae</taxon>
        <taxon>Manihot</taxon>
    </lineage>
</organism>
<protein>
    <submittedName>
        <fullName evidence="1">Uncharacterized protein</fullName>
    </submittedName>
</protein>
<dbReference type="EMBL" id="CM004387">
    <property type="protein sequence ID" value="OAY59243.1"/>
    <property type="molecule type" value="Genomic_DNA"/>
</dbReference>
<dbReference type="AlphaFoldDB" id="A0A2C9WGY4"/>
<sequence>MSKSKIFFSPNVDLDMQTSICNAAGMTMVNDQGVYLGVPLLHNRPSKALFDPLLSKIDRHLAN</sequence>
<reference evidence="1" key="1">
    <citation type="submission" date="2016-02" db="EMBL/GenBank/DDBJ databases">
        <title>WGS assembly of Manihot esculenta.</title>
        <authorList>
            <person name="Bredeson J.V."/>
            <person name="Prochnik S.E."/>
            <person name="Lyons J.B."/>
            <person name="Schmutz J."/>
            <person name="Grimwood J."/>
            <person name="Vrebalov J."/>
            <person name="Bart R.S."/>
            <person name="Amuge T."/>
            <person name="Ferguson M.E."/>
            <person name="Green R."/>
            <person name="Putnam N."/>
            <person name="Stites J."/>
            <person name="Rounsley S."/>
            <person name="Rokhsar D.S."/>
        </authorList>
    </citation>
    <scope>NUCLEOTIDE SEQUENCE [LARGE SCALE GENOMIC DNA]</scope>
    <source>
        <tissue evidence="1">Leaf</tissue>
    </source>
</reference>
<proteinExistence type="predicted"/>
<accession>A0A2C9WGY4</accession>
<gene>
    <name evidence="1" type="ORF">MANES_01G016400</name>
</gene>